<organism evidence="2 3">
    <name type="scientific">Stylonychia lemnae</name>
    <name type="common">Ciliate</name>
    <dbReference type="NCBI Taxonomy" id="5949"/>
    <lineage>
        <taxon>Eukaryota</taxon>
        <taxon>Sar</taxon>
        <taxon>Alveolata</taxon>
        <taxon>Ciliophora</taxon>
        <taxon>Intramacronucleata</taxon>
        <taxon>Spirotrichea</taxon>
        <taxon>Stichotrichia</taxon>
        <taxon>Sporadotrichida</taxon>
        <taxon>Oxytrichidae</taxon>
        <taxon>Stylonychinae</taxon>
        <taxon>Stylonychia</taxon>
    </lineage>
</organism>
<protein>
    <submittedName>
        <fullName evidence="2">Uncharacterized protein</fullName>
    </submittedName>
</protein>
<dbReference type="AlphaFoldDB" id="A0A077ZSM2"/>
<feature type="transmembrane region" description="Helical" evidence="1">
    <location>
        <begin position="66"/>
        <end position="86"/>
    </location>
</feature>
<keyword evidence="3" id="KW-1185">Reference proteome</keyword>
<name>A0A077ZSM2_STYLE</name>
<evidence type="ECO:0000313" key="2">
    <source>
        <dbReference type="EMBL" id="CDW72305.1"/>
    </source>
</evidence>
<evidence type="ECO:0000256" key="1">
    <source>
        <dbReference type="SAM" id="Phobius"/>
    </source>
</evidence>
<sequence length="287" mass="33449">MTLDLKDKGCLLWHRNSVGTLIEKGVTGICFAVFFQNMTFYLDCDTYRSKIVIVQSIRSIRVDSQIYIDASLMLIPTALIIAAYNFQELWSKFKPNDKNTCLDEKASIIIAFASFMLALVMIFLIFLYLSNPSEEKLVVAFGLTIAFLFTKIIEFGQMFESLFFEHLYVEQNHDQNPVRKSPYTRTFYKRRTRESNQNEPINITCDIDEHSVSKKLNKISEEKKNNAFDFKKEGNSNLLQDMKDQFRGVKEQLNCFRHQARMPEKENPVSGLDFDLSEPLIFKNIKY</sequence>
<feature type="transmembrane region" description="Helical" evidence="1">
    <location>
        <begin position="137"/>
        <end position="159"/>
    </location>
</feature>
<keyword evidence="1" id="KW-1133">Transmembrane helix</keyword>
<feature type="transmembrane region" description="Helical" evidence="1">
    <location>
        <begin position="106"/>
        <end position="130"/>
    </location>
</feature>
<reference evidence="2 3" key="1">
    <citation type="submission" date="2014-06" db="EMBL/GenBank/DDBJ databases">
        <authorList>
            <person name="Swart Estienne"/>
        </authorList>
    </citation>
    <scope>NUCLEOTIDE SEQUENCE [LARGE SCALE GENOMIC DNA]</scope>
    <source>
        <strain evidence="2 3">130c</strain>
    </source>
</reference>
<proteinExistence type="predicted"/>
<dbReference type="Proteomes" id="UP000039865">
    <property type="component" value="Unassembled WGS sequence"/>
</dbReference>
<gene>
    <name evidence="2" type="primary">Contig11819.g12635</name>
    <name evidence="2" type="ORF">STYLEM_1264</name>
</gene>
<dbReference type="InParanoid" id="A0A077ZSM2"/>
<dbReference type="EMBL" id="CCKQ01001200">
    <property type="protein sequence ID" value="CDW72305.1"/>
    <property type="molecule type" value="Genomic_DNA"/>
</dbReference>
<evidence type="ECO:0000313" key="3">
    <source>
        <dbReference type="Proteomes" id="UP000039865"/>
    </source>
</evidence>
<accession>A0A077ZSM2</accession>
<keyword evidence="1" id="KW-0472">Membrane</keyword>
<keyword evidence="1" id="KW-0812">Transmembrane</keyword>